<evidence type="ECO:0000259" key="1">
    <source>
        <dbReference type="Pfam" id="PF13467"/>
    </source>
</evidence>
<dbReference type="InterPro" id="IPR027373">
    <property type="entry name" value="RHH_dom"/>
</dbReference>
<dbReference type="Gene3D" id="1.10.3990.20">
    <property type="entry name" value="protein bp1543"/>
    <property type="match status" value="1"/>
</dbReference>
<feature type="domain" description="Ribbon-helix-helix" evidence="1">
    <location>
        <begin position="16"/>
        <end position="83"/>
    </location>
</feature>
<dbReference type="AlphaFoldDB" id="A0A094QIR3"/>
<evidence type="ECO:0000313" key="2">
    <source>
        <dbReference type="EMBL" id="KGA14296.1"/>
    </source>
</evidence>
<organism evidence="2">
    <name type="scientific">freshwater metagenome</name>
    <dbReference type="NCBI Taxonomy" id="449393"/>
    <lineage>
        <taxon>unclassified sequences</taxon>
        <taxon>metagenomes</taxon>
        <taxon>ecological metagenomes</taxon>
    </lineage>
</organism>
<accession>A0A094QIR3</accession>
<name>A0A094QIR3_9ZZZZ</name>
<dbReference type="Pfam" id="PF13467">
    <property type="entry name" value="RHH_4"/>
    <property type="match status" value="1"/>
</dbReference>
<dbReference type="EMBL" id="JNSL01000153">
    <property type="protein sequence ID" value="KGA14296.1"/>
    <property type="molecule type" value="Genomic_DNA"/>
</dbReference>
<gene>
    <name evidence="2" type="ORF">GM51_17650</name>
</gene>
<reference evidence="2" key="1">
    <citation type="submission" date="2014-06" db="EMBL/GenBank/DDBJ databases">
        <title>Key roles for freshwater Actinobacteria revealed by deep metagenomic sequencing.</title>
        <authorList>
            <person name="Ghai R."/>
            <person name="Mizuno C.M."/>
            <person name="Picazo A."/>
            <person name="Camacho A."/>
            <person name="Rodriguez-Valera F."/>
        </authorList>
    </citation>
    <scope>NUCLEOTIDE SEQUENCE</scope>
</reference>
<comment type="caution">
    <text evidence="2">The sequence shown here is derived from an EMBL/GenBank/DDBJ whole genome shotgun (WGS) entry which is preliminary data.</text>
</comment>
<proteinExistence type="predicted"/>
<protein>
    <recommendedName>
        <fullName evidence="1">Ribbon-helix-helix domain-containing protein</fullName>
    </recommendedName>
</protein>
<dbReference type="InterPro" id="IPR038268">
    <property type="entry name" value="RHH_sf"/>
</dbReference>
<sequence>MCNLFVNADSVLWKSKTKSLRISGFVTSIRMENVFWAALEEIAFRDNMTVNELISTLWVESLDAGHDEVNFTSFLRVCAIRYYSLMSAGEVSLSLEKPIFEHPATEILQREAERRRQGLPLPTAQAS</sequence>